<evidence type="ECO:0000313" key="3">
    <source>
        <dbReference type="Proteomes" id="UP000468901"/>
    </source>
</evidence>
<evidence type="ECO:0000313" key="2">
    <source>
        <dbReference type="EMBL" id="KAB7742634.1"/>
    </source>
</evidence>
<reference evidence="2 3" key="1">
    <citation type="submission" date="2019-09" db="EMBL/GenBank/DDBJ databases">
        <title>Parvibaculum sedimenti sp. nov., isolated from sediment.</title>
        <authorList>
            <person name="Wang Y."/>
        </authorList>
    </citation>
    <scope>NUCLEOTIDE SEQUENCE [LARGE SCALE GENOMIC DNA]</scope>
    <source>
        <strain evidence="2 3">HXT-9</strain>
    </source>
</reference>
<dbReference type="InterPro" id="IPR001763">
    <property type="entry name" value="Rhodanese-like_dom"/>
</dbReference>
<gene>
    <name evidence="2" type="ORF">F2P47_00415</name>
</gene>
<dbReference type="PANTHER" id="PTHR47377:SF1">
    <property type="entry name" value="RHODANESE-LIKE DOMAIN-CONTAINING PROTEIN 4, CHLOROPLASTIC"/>
    <property type="match status" value="1"/>
</dbReference>
<evidence type="ECO:0000259" key="1">
    <source>
        <dbReference type="PROSITE" id="PS50206"/>
    </source>
</evidence>
<name>A0A6N6VRL2_9HYPH</name>
<feature type="domain" description="Rhodanese" evidence="1">
    <location>
        <begin position="36"/>
        <end position="144"/>
    </location>
</feature>
<dbReference type="PROSITE" id="PS50206">
    <property type="entry name" value="RHODANESE_3"/>
    <property type="match status" value="1"/>
</dbReference>
<sequence>MSVNASTEVEPRILGDRPANYAGDVSAEEAWRVLAANPNAVLIDVRTRAEWSYVGLPNLSAIGKEPLLAEWQVFPSMAVSEAFAGDVAGALGEERKDAPVLFLCRSGARSRAAAVAMTAQGFAHCYNVAGGFEGDLDEDRHRGHRNGWKASGLPWAQG</sequence>
<proteinExistence type="predicted"/>
<comment type="caution">
    <text evidence="2">The sequence shown here is derived from an EMBL/GenBank/DDBJ whole genome shotgun (WGS) entry which is preliminary data.</text>
</comment>
<dbReference type="EMBL" id="WESC01000001">
    <property type="protein sequence ID" value="KAB7742634.1"/>
    <property type="molecule type" value="Genomic_DNA"/>
</dbReference>
<accession>A0A6N6VRL2</accession>
<dbReference type="Pfam" id="PF00581">
    <property type="entry name" value="Rhodanese"/>
    <property type="match status" value="1"/>
</dbReference>
<organism evidence="2 3">
    <name type="scientific">Parvibaculum sedimenti</name>
    <dbReference type="NCBI Taxonomy" id="2608632"/>
    <lineage>
        <taxon>Bacteria</taxon>
        <taxon>Pseudomonadati</taxon>
        <taxon>Pseudomonadota</taxon>
        <taxon>Alphaproteobacteria</taxon>
        <taxon>Hyphomicrobiales</taxon>
        <taxon>Parvibaculaceae</taxon>
        <taxon>Parvibaculum</taxon>
    </lineage>
</organism>
<dbReference type="SUPFAM" id="SSF52821">
    <property type="entry name" value="Rhodanese/Cell cycle control phosphatase"/>
    <property type="match status" value="1"/>
</dbReference>
<dbReference type="PANTHER" id="PTHR47377">
    <property type="entry name" value="RHODANESE-LIKE DOMAIN-CONTAINING PROTEIN 4, CHLOROPLASTIC"/>
    <property type="match status" value="1"/>
</dbReference>
<protein>
    <submittedName>
        <fullName evidence="2">Rhodanese-like domain-containing protein</fullName>
    </submittedName>
</protein>
<dbReference type="Proteomes" id="UP000468901">
    <property type="component" value="Unassembled WGS sequence"/>
</dbReference>
<dbReference type="InterPro" id="IPR044240">
    <property type="entry name" value="STR4-like"/>
</dbReference>
<dbReference type="InterPro" id="IPR036873">
    <property type="entry name" value="Rhodanese-like_dom_sf"/>
</dbReference>
<dbReference type="RefSeq" id="WP_152214188.1">
    <property type="nucleotide sequence ID" value="NZ_WESC01000001.1"/>
</dbReference>
<dbReference type="Gene3D" id="3.40.250.10">
    <property type="entry name" value="Rhodanese-like domain"/>
    <property type="match status" value="1"/>
</dbReference>
<dbReference type="SMART" id="SM00450">
    <property type="entry name" value="RHOD"/>
    <property type="match status" value="1"/>
</dbReference>
<keyword evidence="3" id="KW-1185">Reference proteome</keyword>
<dbReference type="AlphaFoldDB" id="A0A6N6VRL2"/>